<evidence type="ECO:0000313" key="2">
    <source>
        <dbReference type="EMBL" id="KAG9193277.1"/>
    </source>
</evidence>
<sequence>MDNDSAITSAAQVPVSYLANNPGRFVGESFEMKYRPRHKAPEPNRPRSRPLHTEAHNLTYTSHHHHHISSSSLPSANPQFAHSPPTPSPQNPFIDPPANGPLQSSTGATLVKRTSLEWQIERAAFFSPETATSTTTSRPASPARSHINDDSSEALELDVSDMEAREAGTAPLTGRQHPQSEFGSLPCGNSLIRKSKSWIDEGVGFVDGAVNAFAAKIGRWTDDDGGDDALLLPVARQGRGTGVSVG</sequence>
<proteinExistence type="predicted"/>
<feature type="compositionally biased region" description="Pro residues" evidence="1">
    <location>
        <begin position="84"/>
        <end position="99"/>
    </location>
</feature>
<evidence type="ECO:0000313" key="3">
    <source>
        <dbReference type="Proteomes" id="UP001199106"/>
    </source>
</evidence>
<feature type="compositionally biased region" description="Polar residues" evidence="1">
    <location>
        <begin position="1"/>
        <end position="11"/>
    </location>
</feature>
<feature type="compositionally biased region" description="Low complexity" evidence="1">
    <location>
        <begin position="127"/>
        <end position="145"/>
    </location>
</feature>
<comment type="caution">
    <text evidence="2">The sequence shown here is derived from an EMBL/GenBank/DDBJ whole genome shotgun (WGS) entry which is preliminary data.</text>
</comment>
<gene>
    <name evidence="2" type="ORF">G6011_03312</name>
</gene>
<organism evidence="2 3">
    <name type="scientific">Alternaria panax</name>
    <dbReference type="NCBI Taxonomy" id="48097"/>
    <lineage>
        <taxon>Eukaryota</taxon>
        <taxon>Fungi</taxon>
        <taxon>Dikarya</taxon>
        <taxon>Ascomycota</taxon>
        <taxon>Pezizomycotina</taxon>
        <taxon>Dothideomycetes</taxon>
        <taxon>Pleosporomycetidae</taxon>
        <taxon>Pleosporales</taxon>
        <taxon>Pleosporineae</taxon>
        <taxon>Pleosporaceae</taxon>
        <taxon>Alternaria</taxon>
        <taxon>Alternaria sect. Panax</taxon>
    </lineage>
</organism>
<dbReference type="EMBL" id="JAANER010000002">
    <property type="protein sequence ID" value="KAG9193277.1"/>
    <property type="molecule type" value="Genomic_DNA"/>
</dbReference>
<feature type="compositionally biased region" description="Basic and acidic residues" evidence="1">
    <location>
        <begin position="30"/>
        <end position="55"/>
    </location>
</feature>
<name>A0AAD4IEV0_9PLEO</name>
<feature type="region of interest" description="Disordered" evidence="1">
    <location>
        <begin position="127"/>
        <end position="154"/>
    </location>
</feature>
<dbReference type="AlphaFoldDB" id="A0AAD4IEV0"/>
<keyword evidence="3" id="KW-1185">Reference proteome</keyword>
<reference evidence="2" key="1">
    <citation type="submission" date="2021-07" db="EMBL/GenBank/DDBJ databases">
        <title>Genome Resource of American Ginseng Black Spot Pathogen Alternaria panax.</title>
        <authorList>
            <person name="Qiu C."/>
            <person name="Wang W."/>
            <person name="Liu Z."/>
        </authorList>
    </citation>
    <scope>NUCLEOTIDE SEQUENCE</scope>
    <source>
        <strain evidence="2">BNCC115425</strain>
    </source>
</reference>
<protein>
    <submittedName>
        <fullName evidence="2">Uncharacterized protein</fullName>
    </submittedName>
</protein>
<feature type="region of interest" description="Disordered" evidence="1">
    <location>
        <begin position="1"/>
        <end position="106"/>
    </location>
</feature>
<accession>A0AAD4IEV0</accession>
<evidence type="ECO:0000256" key="1">
    <source>
        <dbReference type="SAM" id="MobiDB-lite"/>
    </source>
</evidence>
<dbReference type="Proteomes" id="UP001199106">
    <property type="component" value="Unassembled WGS sequence"/>
</dbReference>